<dbReference type="GO" id="GO:0005975">
    <property type="term" value="P:carbohydrate metabolic process"/>
    <property type="evidence" value="ECO:0007669"/>
    <property type="project" value="InterPro"/>
</dbReference>
<dbReference type="Proteomes" id="UP000677918">
    <property type="component" value="Unassembled WGS sequence"/>
</dbReference>
<comment type="caution">
    <text evidence="1">The sequence shown here is derived from an EMBL/GenBank/DDBJ whole genome shotgun (WGS) entry which is preliminary data.</text>
</comment>
<evidence type="ECO:0000313" key="2">
    <source>
        <dbReference type="Proteomes" id="UP000677918"/>
    </source>
</evidence>
<dbReference type="AlphaFoldDB" id="A0A8J4M3J9"/>
<dbReference type="PANTHER" id="PTHR30292:SF0">
    <property type="entry name" value="5-OXOPROLINASE SUBUNIT A"/>
    <property type="match status" value="1"/>
</dbReference>
<dbReference type="InterPro" id="IPR005501">
    <property type="entry name" value="LamB/YcsF/PxpA-like"/>
</dbReference>
<organism evidence="1 2">
    <name type="scientific">Xylanibacillus composti</name>
    <dbReference type="NCBI Taxonomy" id="1572762"/>
    <lineage>
        <taxon>Bacteria</taxon>
        <taxon>Bacillati</taxon>
        <taxon>Bacillota</taxon>
        <taxon>Bacilli</taxon>
        <taxon>Bacillales</taxon>
        <taxon>Paenibacillaceae</taxon>
        <taxon>Xylanibacillus</taxon>
    </lineage>
</organism>
<proteinExistence type="predicted"/>
<dbReference type="InterPro" id="IPR011330">
    <property type="entry name" value="Glyco_hydro/deAcase_b/a-brl"/>
</dbReference>
<gene>
    <name evidence="1" type="ORF">XYCOK13_37740</name>
</gene>
<evidence type="ECO:0000313" key="1">
    <source>
        <dbReference type="EMBL" id="GIQ70950.1"/>
    </source>
</evidence>
<evidence type="ECO:0008006" key="3">
    <source>
        <dbReference type="Google" id="ProtNLM"/>
    </source>
</evidence>
<accession>A0A8J4M3J9</accession>
<dbReference type="Pfam" id="PF03746">
    <property type="entry name" value="LamB_YcsF"/>
    <property type="match status" value="1"/>
</dbReference>
<dbReference type="Gene3D" id="3.20.20.370">
    <property type="entry name" value="Glycoside hydrolase/deacetylase"/>
    <property type="match status" value="1"/>
</dbReference>
<reference evidence="1" key="1">
    <citation type="submission" date="2021-04" db="EMBL/GenBank/DDBJ databases">
        <title>Draft genome sequence of Xylanibacillus composti strain K13.</title>
        <authorList>
            <person name="Uke A."/>
            <person name="Chhe C."/>
            <person name="Baramee S."/>
            <person name="Kosugi A."/>
        </authorList>
    </citation>
    <scope>NUCLEOTIDE SEQUENCE</scope>
    <source>
        <strain evidence="1">K13</strain>
    </source>
</reference>
<keyword evidence="2" id="KW-1185">Reference proteome</keyword>
<protein>
    <recommendedName>
        <fullName evidence="3">LamB/YcsF family protein</fullName>
    </recommendedName>
</protein>
<dbReference type="EMBL" id="BOVK01000064">
    <property type="protein sequence ID" value="GIQ70950.1"/>
    <property type="molecule type" value="Genomic_DNA"/>
</dbReference>
<dbReference type="PANTHER" id="PTHR30292">
    <property type="entry name" value="UNCHARACTERIZED PROTEIN YBGL-RELATED"/>
    <property type="match status" value="1"/>
</dbReference>
<sequence>MSRPLRMFTGASSYTDLPKACCSPRLQQGGLPYAREAFADRVYDMDGQLLPRSMPGSVWTDKEQMVDQVSAIVQEGYVQARARDGSGTGRLPLQADTICLHGDGERAVEAAAYLRQALSRKGVQVQALHAGFGETS</sequence>
<dbReference type="SUPFAM" id="SSF88713">
    <property type="entry name" value="Glycoside hydrolase/deacetylase"/>
    <property type="match status" value="1"/>
</dbReference>
<name>A0A8J4M3J9_9BACL</name>